<feature type="region of interest" description="Disordered" evidence="9">
    <location>
        <begin position="41"/>
        <end position="100"/>
    </location>
</feature>
<evidence type="ECO:0000313" key="10">
    <source>
        <dbReference type="Ensembl" id="ENSAPOP00000022907.1"/>
    </source>
</evidence>
<name>A0A3Q1G5B3_9TELE</name>
<keyword evidence="6" id="KW-0539">Nucleus</keyword>
<accession>A0A3Q1G5B3</accession>
<evidence type="ECO:0000256" key="3">
    <source>
        <dbReference type="ARBA" id="ARBA00007908"/>
    </source>
</evidence>
<dbReference type="GO" id="GO:0006357">
    <property type="term" value="P:regulation of transcription by RNA polymerase II"/>
    <property type="evidence" value="ECO:0007669"/>
    <property type="project" value="InterPro"/>
</dbReference>
<keyword evidence="8" id="KW-0175">Coiled coil</keyword>
<protein>
    <recommendedName>
        <fullName evidence="7">TSC22 domain family protein 3</fullName>
    </recommendedName>
</protein>
<evidence type="ECO:0000256" key="2">
    <source>
        <dbReference type="ARBA" id="ARBA00004496"/>
    </source>
</evidence>
<evidence type="ECO:0000256" key="6">
    <source>
        <dbReference type="ARBA" id="ARBA00023242"/>
    </source>
</evidence>
<evidence type="ECO:0000256" key="7">
    <source>
        <dbReference type="ARBA" id="ARBA00039909"/>
    </source>
</evidence>
<keyword evidence="4" id="KW-0963">Cytoplasm</keyword>
<evidence type="ECO:0000256" key="8">
    <source>
        <dbReference type="SAM" id="Coils"/>
    </source>
</evidence>
<feature type="compositionally biased region" description="Polar residues" evidence="9">
    <location>
        <begin position="61"/>
        <end position="76"/>
    </location>
</feature>
<dbReference type="InterPro" id="IPR047862">
    <property type="entry name" value="TSC22/BUN_CS"/>
</dbReference>
<dbReference type="InterPro" id="IPR000580">
    <property type="entry name" value="TSC22/Bun"/>
</dbReference>
<dbReference type="Gene3D" id="1.20.5.490">
    <property type="entry name" value="Single helix bin"/>
    <property type="match status" value="1"/>
</dbReference>
<keyword evidence="11" id="KW-1185">Reference proteome</keyword>
<sequence length="182" mass="20769">PHPQRRPPSTPPLPLRTRLLVAKQPETTVVLRDRRKVRGHVSGVRESWPTTTTHRCLAPPSRTQPITEVQPRLTNQPRPLRLPAPPPAAPHPHWSVPGQDSNSTMMSLLLFCHSSSSNSLTAIDNKIEQAMDLVKSHLMLAVREEVELLREQIRDLQEKNQQLERENHILRALTHNLNTIQR</sequence>
<evidence type="ECO:0000256" key="1">
    <source>
        <dbReference type="ARBA" id="ARBA00004123"/>
    </source>
</evidence>
<feature type="coiled-coil region" evidence="8">
    <location>
        <begin position="139"/>
        <end position="176"/>
    </location>
</feature>
<dbReference type="PANTHER" id="PTHR12348:SF24">
    <property type="entry name" value="TSC22 DOMAIN FAMILY PROTEIN 3"/>
    <property type="match status" value="1"/>
</dbReference>
<reference evidence="10" key="1">
    <citation type="submission" date="2025-08" db="UniProtKB">
        <authorList>
            <consortium name="Ensembl"/>
        </authorList>
    </citation>
    <scope>IDENTIFICATION</scope>
</reference>
<dbReference type="GeneTree" id="ENSGT00940000159144"/>
<dbReference type="SUPFAM" id="SSF58026">
    <property type="entry name" value="Delta-sleep-inducing peptide immunoreactive peptide"/>
    <property type="match status" value="1"/>
</dbReference>
<organism evidence="10 11">
    <name type="scientific">Acanthochromis polyacanthus</name>
    <name type="common">spiny chromis</name>
    <dbReference type="NCBI Taxonomy" id="80966"/>
    <lineage>
        <taxon>Eukaryota</taxon>
        <taxon>Metazoa</taxon>
        <taxon>Chordata</taxon>
        <taxon>Craniata</taxon>
        <taxon>Vertebrata</taxon>
        <taxon>Euteleostomi</taxon>
        <taxon>Actinopterygii</taxon>
        <taxon>Neopterygii</taxon>
        <taxon>Teleostei</taxon>
        <taxon>Neoteleostei</taxon>
        <taxon>Acanthomorphata</taxon>
        <taxon>Ovalentaria</taxon>
        <taxon>Pomacentridae</taxon>
        <taxon>Acanthochromis</taxon>
    </lineage>
</organism>
<keyword evidence="5" id="KW-0597">Phosphoprotein</keyword>
<dbReference type="Pfam" id="PF01166">
    <property type="entry name" value="TSC22"/>
    <property type="match status" value="1"/>
</dbReference>
<dbReference type="Ensembl" id="ENSAPOT00000012645.1">
    <property type="protein sequence ID" value="ENSAPOP00000022907.1"/>
    <property type="gene ID" value="ENSAPOG00000004350.1"/>
</dbReference>
<proteinExistence type="inferred from homology"/>
<dbReference type="PROSITE" id="PS01289">
    <property type="entry name" value="TSC22"/>
    <property type="match status" value="1"/>
</dbReference>
<feature type="compositionally biased region" description="Pro residues" evidence="9">
    <location>
        <begin position="80"/>
        <end position="90"/>
    </location>
</feature>
<evidence type="ECO:0000256" key="9">
    <source>
        <dbReference type="SAM" id="MobiDB-lite"/>
    </source>
</evidence>
<dbReference type="PANTHER" id="PTHR12348">
    <property type="entry name" value="TSC22"/>
    <property type="match status" value="1"/>
</dbReference>
<dbReference type="Proteomes" id="UP000257200">
    <property type="component" value="Unplaced"/>
</dbReference>
<comment type="subcellular location">
    <subcellularLocation>
        <location evidence="2">Cytoplasm</location>
    </subcellularLocation>
    <subcellularLocation>
        <location evidence="1">Nucleus</location>
    </subcellularLocation>
</comment>
<reference evidence="10" key="2">
    <citation type="submission" date="2025-09" db="UniProtKB">
        <authorList>
            <consortium name="Ensembl"/>
        </authorList>
    </citation>
    <scope>IDENTIFICATION</scope>
</reference>
<dbReference type="GO" id="GO:0005634">
    <property type="term" value="C:nucleus"/>
    <property type="evidence" value="ECO:0007669"/>
    <property type="project" value="UniProtKB-SubCell"/>
</dbReference>
<comment type="similarity">
    <text evidence="3">Belongs to the TSC-22/Dip/Bun family.</text>
</comment>
<evidence type="ECO:0000256" key="5">
    <source>
        <dbReference type="ARBA" id="ARBA00022553"/>
    </source>
</evidence>
<evidence type="ECO:0000313" key="11">
    <source>
        <dbReference type="Proteomes" id="UP000257200"/>
    </source>
</evidence>
<dbReference type="GO" id="GO:0005737">
    <property type="term" value="C:cytoplasm"/>
    <property type="evidence" value="ECO:0007669"/>
    <property type="project" value="UniProtKB-SubCell"/>
</dbReference>
<evidence type="ECO:0000256" key="4">
    <source>
        <dbReference type="ARBA" id="ARBA00022490"/>
    </source>
</evidence>
<dbReference type="AlphaFoldDB" id="A0A3Q1G5B3"/>